<dbReference type="InterPro" id="IPR043504">
    <property type="entry name" value="Peptidase_S1_PA_chymotrypsin"/>
</dbReference>
<dbReference type="PROSITE" id="PS50240">
    <property type="entry name" value="TRYPSIN_DOM"/>
    <property type="match status" value="1"/>
</dbReference>
<proteinExistence type="predicted"/>
<keyword evidence="2" id="KW-0720">Serine protease</keyword>
<name>A0AAU8DV13_9ACTN</name>
<protein>
    <submittedName>
        <fullName evidence="4">Trypsin-like serine protease</fullName>
        <ecNumber evidence="4">3.4.21.-</ecNumber>
    </submittedName>
</protein>
<dbReference type="SMART" id="SM00020">
    <property type="entry name" value="Tryp_SPc"/>
    <property type="match status" value="1"/>
</dbReference>
<dbReference type="GO" id="GO:0004252">
    <property type="term" value="F:serine-type endopeptidase activity"/>
    <property type="evidence" value="ECO:0007669"/>
    <property type="project" value="InterPro"/>
</dbReference>
<dbReference type="GO" id="GO:0006508">
    <property type="term" value="P:proteolysis"/>
    <property type="evidence" value="ECO:0007669"/>
    <property type="project" value="UniProtKB-KW"/>
</dbReference>
<reference evidence="4" key="1">
    <citation type="submission" date="2024-05" db="EMBL/GenBank/DDBJ databases">
        <authorList>
            <person name="Cai S.Y."/>
            <person name="Jin L.M."/>
            <person name="Li H.R."/>
        </authorList>
    </citation>
    <scope>NUCLEOTIDE SEQUENCE</scope>
    <source>
        <strain evidence="4">A5-74</strain>
    </source>
</reference>
<dbReference type="RefSeq" id="WP_353651479.1">
    <property type="nucleotide sequence ID" value="NZ_CP159218.1"/>
</dbReference>
<evidence type="ECO:0000256" key="2">
    <source>
        <dbReference type="RuleBase" id="RU363034"/>
    </source>
</evidence>
<dbReference type="PRINTS" id="PR00722">
    <property type="entry name" value="CHYMOTRYPSIN"/>
</dbReference>
<sequence length="229" mass="24160">MALVNHSAPQDDLFSGQFCGAVAVRPEFAITASHCVDHRSASSIDVVLGADDICRTTDGGPVPGIRIRVAEILPHAPGASSSDLSLLRLAVPVSPYSIASTLTEASDNPPQRGTAAGWGHSAISYAYSCTLKRFDLQQDAPKNCEDGLERSTALQASLQISPDIPQWCAIARPGSDNTCVGDSGGPVYTTDADPRVFAVVDWGVGCGPRDPGYYSFLPDIDTWIALSRN</sequence>
<dbReference type="PANTHER" id="PTHR24253">
    <property type="entry name" value="TRANSMEMBRANE PROTEASE SERINE"/>
    <property type="match status" value="1"/>
</dbReference>
<gene>
    <name evidence="4" type="ORF">ABLG96_12005</name>
</gene>
<dbReference type="Pfam" id="PF00089">
    <property type="entry name" value="Trypsin"/>
    <property type="match status" value="1"/>
</dbReference>
<feature type="domain" description="Peptidase S1" evidence="3">
    <location>
        <begin position="1"/>
        <end position="229"/>
    </location>
</feature>
<dbReference type="PANTHER" id="PTHR24253:SF153">
    <property type="entry name" value="SERINE PROTEASE HEPSIN"/>
    <property type="match status" value="1"/>
</dbReference>
<dbReference type="EC" id="3.4.21.-" evidence="4"/>
<dbReference type="InterPro" id="IPR001314">
    <property type="entry name" value="Peptidase_S1A"/>
</dbReference>
<dbReference type="InterPro" id="IPR033116">
    <property type="entry name" value="TRYPSIN_SER"/>
</dbReference>
<keyword evidence="2 4" id="KW-0645">Protease</keyword>
<accession>A0AAU8DV13</accession>
<dbReference type="InterPro" id="IPR001254">
    <property type="entry name" value="Trypsin_dom"/>
</dbReference>
<evidence type="ECO:0000313" key="4">
    <source>
        <dbReference type="EMBL" id="XCG65875.1"/>
    </source>
</evidence>
<dbReference type="AlphaFoldDB" id="A0AAU8DV13"/>
<dbReference type="Gene3D" id="2.40.10.10">
    <property type="entry name" value="Trypsin-like serine proteases"/>
    <property type="match status" value="2"/>
</dbReference>
<keyword evidence="1" id="KW-1015">Disulfide bond</keyword>
<evidence type="ECO:0000259" key="3">
    <source>
        <dbReference type="PROSITE" id="PS50240"/>
    </source>
</evidence>
<keyword evidence="2 4" id="KW-0378">Hydrolase</keyword>
<dbReference type="SUPFAM" id="SSF50494">
    <property type="entry name" value="Trypsin-like serine proteases"/>
    <property type="match status" value="1"/>
</dbReference>
<dbReference type="InterPro" id="IPR009003">
    <property type="entry name" value="Peptidase_S1_PA"/>
</dbReference>
<evidence type="ECO:0000256" key="1">
    <source>
        <dbReference type="ARBA" id="ARBA00023157"/>
    </source>
</evidence>
<dbReference type="PROSITE" id="PS00135">
    <property type="entry name" value="TRYPSIN_SER"/>
    <property type="match status" value="1"/>
</dbReference>
<dbReference type="InterPro" id="IPR018114">
    <property type="entry name" value="TRYPSIN_HIS"/>
</dbReference>
<dbReference type="PROSITE" id="PS00134">
    <property type="entry name" value="TRYPSIN_HIS"/>
    <property type="match status" value="1"/>
</dbReference>
<dbReference type="EMBL" id="CP159218">
    <property type="protein sequence ID" value="XCG65875.1"/>
    <property type="molecule type" value="Genomic_DNA"/>
</dbReference>
<organism evidence="4">
    <name type="scientific">Nakamurella sp. A5-74</name>
    <dbReference type="NCBI Taxonomy" id="3158264"/>
    <lineage>
        <taxon>Bacteria</taxon>
        <taxon>Bacillati</taxon>
        <taxon>Actinomycetota</taxon>
        <taxon>Actinomycetes</taxon>
        <taxon>Nakamurellales</taxon>
        <taxon>Nakamurellaceae</taxon>
        <taxon>Nakamurella</taxon>
    </lineage>
</organism>